<sequence length="564" mass="64663">MSNEHRENNLSRRRENYRRRKEQEKQAQTSRHINSQSRVPFQNFTNMTFPRSHFQGTHDSEAGPSRITHVNDVALDRNCTSPNQQNITSQSDTDDMDVDEALEDAVISYVNMDARENGALSRRPQESGHAFRAKHNIARNFKNNMMMAKARLPHPFTCRHCNARLFHHESRDTCCNGGNVSFSRVDAPIVLQQLFLDGSAEGKHFRQHIRSYNHVVSFTSIGVHVDEKILASGRGIYTFRAQGAFYHNIGGFYPNEGVRPRFLQLYIYDTDNELHNRMQENPQLHQNVVHKLQKMLHQFNPFVIRFKQLSILPNISECSLILKERPRNHHQYNLPTTEQVAAIIVGCDADSMDYGRDINVIRCDGNLKKVQETKGYYDPLQYPVLFPFGTHGWDINTTNCNGRRVSCRAYYSYMLQETHAMEEYDNIKPSLKPTPKEVLQPKPASDVASESRVIEKKKKKLKKAFPYTFGTISRPKTQNEDVAHIGGDRSTLLDKDVTTPSLFGFDWSTPPNTSSHSVHMTIIGVHDPEANKGNKYEDVNKDGDQITLLKACLESLENIKSNFI</sequence>
<keyword evidence="3" id="KW-1185">Reference proteome</keyword>
<feature type="region of interest" description="Disordered" evidence="1">
    <location>
        <begin position="1"/>
        <end position="41"/>
    </location>
</feature>
<feature type="compositionally biased region" description="Polar residues" evidence="1">
    <location>
        <begin position="26"/>
        <end position="41"/>
    </location>
</feature>
<dbReference type="Proteomes" id="UP001058974">
    <property type="component" value="Chromosome 2"/>
</dbReference>
<evidence type="ECO:0000313" key="2">
    <source>
        <dbReference type="EMBL" id="KAI5439411.1"/>
    </source>
</evidence>
<gene>
    <name evidence="2" type="ORF">KIW84_024983</name>
</gene>
<evidence type="ECO:0008006" key="4">
    <source>
        <dbReference type="Google" id="ProtNLM"/>
    </source>
</evidence>
<name>A0A9D4YMV2_PEA</name>
<dbReference type="EMBL" id="JAMSHJ010000002">
    <property type="protein sequence ID" value="KAI5439411.1"/>
    <property type="molecule type" value="Genomic_DNA"/>
</dbReference>
<evidence type="ECO:0000313" key="3">
    <source>
        <dbReference type="Proteomes" id="UP001058974"/>
    </source>
</evidence>
<feature type="compositionally biased region" description="Basic and acidic residues" evidence="1">
    <location>
        <begin position="1"/>
        <end position="14"/>
    </location>
</feature>
<dbReference type="AlphaFoldDB" id="A0A9D4YMV2"/>
<dbReference type="PANTHER" id="PTHR45786:SF80">
    <property type="entry name" value="HELITRON HELICASE-LIKE DOMAIN-CONTAINING PROTEIN"/>
    <property type="match status" value="1"/>
</dbReference>
<protein>
    <recommendedName>
        <fullName evidence="4">Helitron helicase-like domain-containing protein</fullName>
    </recommendedName>
</protein>
<organism evidence="2 3">
    <name type="scientific">Pisum sativum</name>
    <name type="common">Garden pea</name>
    <name type="synonym">Lathyrus oleraceus</name>
    <dbReference type="NCBI Taxonomy" id="3888"/>
    <lineage>
        <taxon>Eukaryota</taxon>
        <taxon>Viridiplantae</taxon>
        <taxon>Streptophyta</taxon>
        <taxon>Embryophyta</taxon>
        <taxon>Tracheophyta</taxon>
        <taxon>Spermatophyta</taxon>
        <taxon>Magnoliopsida</taxon>
        <taxon>eudicotyledons</taxon>
        <taxon>Gunneridae</taxon>
        <taxon>Pentapetalae</taxon>
        <taxon>rosids</taxon>
        <taxon>fabids</taxon>
        <taxon>Fabales</taxon>
        <taxon>Fabaceae</taxon>
        <taxon>Papilionoideae</taxon>
        <taxon>50 kb inversion clade</taxon>
        <taxon>NPAAA clade</taxon>
        <taxon>Hologalegina</taxon>
        <taxon>IRL clade</taxon>
        <taxon>Fabeae</taxon>
        <taxon>Lathyrus</taxon>
    </lineage>
</organism>
<reference evidence="2 3" key="1">
    <citation type="journal article" date="2022" name="Nat. Genet.">
        <title>Improved pea reference genome and pan-genome highlight genomic features and evolutionary characteristics.</title>
        <authorList>
            <person name="Yang T."/>
            <person name="Liu R."/>
            <person name="Luo Y."/>
            <person name="Hu S."/>
            <person name="Wang D."/>
            <person name="Wang C."/>
            <person name="Pandey M.K."/>
            <person name="Ge S."/>
            <person name="Xu Q."/>
            <person name="Li N."/>
            <person name="Li G."/>
            <person name="Huang Y."/>
            <person name="Saxena R.K."/>
            <person name="Ji Y."/>
            <person name="Li M."/>
            <person name="Yan X."/>
            <person name="He Y."/>
            <person name="Liu Y."/>
            <person name="Wang X."/>
            <person name="Xiang C."/>
            <person name="Varshney R.K."/>
            <person name="Ding H."/>
            <person name="Gao S."/>
            <person name="Zong X."/>
        </authorList>
    </citation>
    <scope>NUCLEOTIDE SEQUENCE [LARGE SCALE GENOMIC DNA]</scope>
    <source>
        <strain evidence="2 3">cv. Zhongwan 6</strain>
    </source>
</reference>
<evidence type="ECO:0000256" key="1">
    <source>
        <dbReference type="SAM" id="MobiDB-lite"/>
    </source>
</evidence>
<accession>A0A9D4YMV2</accession>
<dbReference type="PANTHER" id="PTHR45786">
    <property type="entry name" value="DNA BINDING PROTEIN-LIKE"/>
    <property type="match status" value="1"/>
</dbReference>
<comment type="caution">
    <text evidence="2">The sequence shown here is derived from an EMBL/GenBank/DDBJ whole genome shotgun (WGS) entry which is preliminary data.</text>
</comment>
<proteinExistence type="predicted"/>
<dbReference type="Gramene" id="Psat02G0498300-T1">
    <property type="protein sequence ID" value="KAI5439411.1"/>
    <property type="gene ID" value="KIW84_024983"/>
</dbReference>